<dbReference type="PANTHER" id="PTHR45655:SF13">
    <property type="entry name" value="SOLUBLE GUANYLATE CYCLASE GCY-32-RELATED"/>
    <property type="match status" value="1"/>
</dbReference>
<organism evidence="2 3">
    <name type="scientific">Croceicoccus mobilis</name>
    <dbReference type="NCBI Taxonomy" id="1703339"/>
    <lineage>
        <taxon>Bacteria</taxon>
        <taxon>Pseudomonadati</taxon>
        <taxon>Pseudomonadota</taxon>
        <taxon>Alphaproteobacteria</taxon>
        <taxon>Sphingomonadales</taxon>
        <taxon>Erythrobacteraceae</taxon>
        <taxon>Croceicoccus</taxon>
    </lineage>
</organism>
<dbReference type="Proteomes" id="UP000612349">
    <property type="component" value="Unassembled WGS sequence"/>
</dbReference>
<dbReference type="OrthoDB" id="315417at2"/>
<name>A0A917DV86_9SPHN</name>
<accession>A0A917DV86</accession>
<dbReference type="PROSITE" id="PS50125">
    <property type="entry name" value="GUANYLATE_CYCLASE_2"/>
    <property type="match status" value="1"/>
</dbReference>
<dbReference type="Gene3D" id="3.30.70.1230">
    <property type="entry name" value="Nucleotide cyclase"/>
    <property type="match status" value="1"/>
</dbReference>
<dbReference type="PANTHER" id="PTHR45655">
    <property type="entry name" value="GUANYLATE CYCLASE SOLUBLE SUBUNIT BETA-2"/>
    <property type="match status" value="1"/>
</dbReference>
<comment type="caution">
    <text evidence="2">The sequence shown here is derived from an EMBL/GenBank/DDBJ whole genome shotgun (WGS) entry which is preliminary data.</text>
</comment>
<reference evidence="2" key="1">
    <citation type="journal article" date="2014" name="Int. J. Syst. Evol. Microbiol.">
        <title>Complete genome sequence of Corynebacterium casei LMG S-19264T (=DSM 44701T), isolated from a smear-ripened cheese.</title>
        <authorList>
            <consortium name="US DOE Joint Genome Institute (JGI-PGF)"/>
            <person name="Walter F."/>
            <person name="Albersmeier A."/>
            <person name="Kalinowski J."/>
            <person name="Ruckert C."/>
        </authorList>
    </citation>
    <scope>NUCLEOTIDE SEQUENCE</scope>
    <source>
        <strain evidence="2">CGMCC 1.15360</strain>
    </source>
</reference>
<dbReference type="RefSeq" id="WP_066777772.1">
    <property type="nucleotide sequence ID" value="NZ_BMIP01000003.1"/>
</dbReference>
<dbReference type="SMART" id="SM00044">
    <property type="entry name" value="CYCc"/>
    <property type="match status" value="1"/>
</dbReference>
<sequence>MSSDSLTPAQIACAALSAPVALADADSRLILYENAAFFELFRKPEVESDALAEHLTQVDWDKAERRLSSGRAYKADIDLGGDTRKSQQQVELRFIESGGQRFLLAEGRDVAKQREAEYMLDSYARMAEKNAKELSREKERVEKLLLNLMPRTVYEELRDYGTTTPERYDDASVLMLDFVNFTEMTVAREPGALVSELNDIFSAFDRITELYQCERIKTIGDAYIAVAGVPDQGDNHAVHLARVAVRMKRFLEKRNAAHSNVWQFRIGLARGSLIGSMVGIQKYVYDIFGPAVNLAARMEQLCDPMGITISQGFRDALDDSFATSEIDELEVKGFGKQRIYSLDFEKR</sequence>
<dbReference type="AlphaFoldDB" id="A0A917DV86"/>
<gene>
    <name evidence="2" type="ORF">GCM10010990_19350</name>
</gene>
<evidence type="ECO:0000313" key="2">
    <source>
        <dbReference type="EMBL" id="GGD69960.1"/>
    </source>
</evidence>
<dbReference type="CDD" id="cd07302">
    <property type="entry name" value="CHD"/>
    <property type="match status" value="1"/>
</dbReference>
<dbReference type="GO" id="GO:0070482">
    <property type="term" value="P:response to oxygen levels"/>
    <property type="evidence" value="ECO:0007669"/>
    <property type="project" value="TreeGrafter"/>
</dbReference>
<evidence type="ECO:0000259" key="1">
    <source>
        <dbReference type="PROSITE" id="PS50125"/>
    </source>
</evidence>
<keyword evidence="3" id="KW-1185">Reference proteome</keyword>
<proteinExistence type="predicted"/>
<dbReference type="InterPro" id="IPR001054">
    <property type="entry name" value="A/G_cyclase"/>
</dbReference>
<dbReference type="Pfam" id="PF00211">
    <property type="entry name" value="Guanylate_cyc"/>
    <property type="match status" value="1"/>
</dbReference>
<dbReference type="EMBL" id="BMIP01000003">
    <property type="protein sequence ID" value="GGD69960.1"/>
    <property type="molecule type" value="Genomic_DNA"/>
</dbReference>
<dbReference type="SUPFAM" id="SSF55073">
    <property type="entry name" value="Nucleotide cyclase"/>
    <property type="match status" value="1"/>
</dbReference>
<dbReference type="GO" id="GO:0019934">
    <property type="term" value="P:cGMP-mediated signaling"/>
    <property type="evidence" value="ECO:0007669"/>
    <property type="project" value="TreeGrafter"/>
</dbReference>
<dbReference type="GO" id="GO:0004016">
    <property type="term" value="F:adenylate cyclase activity"/>
    <property type="evidence" value="ECO:0007669"/>
    <property type="project" value="UniProtKB-ARBA"/>
</dbReference>
<dbReference type="InterPro" id="IPR029787">
    <property type="entry name" value="Nucleotide_cyclase"/>
</dbReference>
<reference evidence="2" key="2">
    <citation type="submission" date="2020-09" db="EMBL/GenBank/DDBJ databases">
        <authorList>
            <person name="Sun Q."/>
            <person name="Zhou Y."/>
        </authorList>
    </citation>
    <scope>NUCLEOTIDE SEQUENCE</scope>
    <source>
        <strain evidence="2">CGMCC 1.15360</strain>
    </source>
</reference>
<protein>
    <recommendedName>
        <fullName evidence="1">Guanylate cyclase domain-containing protein</fullName>
    </recommendedName>
</protein>
<dbReference type="GO" id="GO:0004383">
    <property type="term" value="F:guanylate cyclase activity"/>
    <property type="evidence" value="ECO:0007669"/>
    <property type="project" value="TreeGrafter"/>
</dbReference>
<evidence type="ECO:0000313" key="3">
    <source>
        <dbReference type="Proteomes" id="UP000612349"/>
    </source>
</evidence>
<feature type="domain" description="Guanylate cyclase" evidence="1">
    <location>
        <begin position="172"/>
        <end position="299"/>
    </location>
</feature>
<dbReference type="GO" id="GO:0008074">
    <property type="term" value="C:guanylate cyclase complex, soluble"/>
    <property type="evidence" value="ECO:0007669"/>
    <property type="project" value="TreeGrafter"/>
</dbReference>